<reference evidence="1 2" key="1">
    <citation type="submission" date="2016-10" db="EMBL/GenBank/DDBJ databases">
        <authorList>
            <person name="de Groot N.N."/>
        </authorList>
    </citation>
    <scope>NUCLEOTIDE SEQUENCE [LARGE SCALE GENOMIC DNA]</scope>
    <source>
        <strain evidence="1 2">Nm22</strain>
    </source>
</reference>
<accession>A0A1H8IUJ0</accession>
<dbReference type="AlphaFoldDB" id="A0A1H8IUJ0"/>
<name>A0A1H8IUJ0_9PROT</name>
<evidence type="ECO:0000313" key="2">
    <source>
        <dbReference type="Proteomes" id="UP000199459"/>
    </source>
</evidence>
<dbReference type="EMBL" id="FOCP01000040">
    <property type="protein sequence ID" value="SEN71805.1"/>
    <property type="molecule type" value="Genomic_DNA"/>
</dbReference>
<proteinExistence type="predicted"/>
<sequence>MKLANFDQQKAAQRRTRAMLNDFQHQAEILLQERISIHEIINCLCEAINNTQVNHVDEESLEYQNLQFCHDVIESTTCALELERNIDPKLAQIRGLLEVQASLEKIKKGLS</sequence>
<gene>
    <name evidence="1" type="ORF">SAMN05216325_14014</name>
</gene>
<dbReference type="RefSeq" id="WP_177167791.1">
    <property type="nucleotide sequence ID" value="NZ_FOCP01000040.1"/>
</dbReference>
<evidence type="ECO:0000313" key="1">
    <source>
        <dbReference type="EMBL" id="SEN71805.1"/>
    </source>
</evidence>
<organism evidence="1 2">
    <name type="scientific">Nitrosomonas marina</name>
    <dbReference type="NCBI Taxonomy" id="917"/>
    <lineage>
        <taxon>Bacteria</taxon>
        <taxon>Pseudomonadati</taxon>
        <taxon>Pseudomonadota</taxon>
        <taxon>Betaproteobacteria</taxon>
        <taxon>Nitrosomonadales</taxon>
        <taxon>Nitrosomonadaceae</taxon>
        <taxon>Nitrosomonas</taxon>
    </lineage>
</organism>
<protein>
    <submittedName>
        <fullName evidence="1">Uncharacterized protein</fullName>
    </submittedName>
</protein>
<dbReference type="Proteomes" id="UP000199459">
    <property type="component" value="Unassembled WGS sequence"/>
</dbReference>